<feature type="signal peptide" evidence="1">
    <location>
        <begin position="1"/>
        <end position="19"/>
    </location>
</feature>
<organism evidence="2 3">
    <name type="scientific">Coemansia javaensis</name>
    <dbReference type="NCBI Taxonomy" id="2761396"/>
    <lineage>
        <taxon>Eukaryota</taxon>
        <taxon>Fungi</taxon>
        <taxon>Fungi incertae sedis</taxon>
        <taxon>Zoopagomycota</taxon>
        <taxon>Kickxellomycotina</taxon>
        <taxon>Kickxellomycetes</taxon>
        <taxon>Kickxellales</taxon>
        <taxon>Kickxellaceae</taxon>
        <taxon>Coemansia</taxon>
    </lineage>
</organism>
<proteinExistence type="predicted"/>
<keyword evidence="3" id="KW-1185">Reference proteome</keyword>
<dbReference type="EMBL" id="JANBUL010000289">
    <property type="protein sequence ID" value="KAJ2777473.1"/>
    <property type="molecule type" value="Genomic_DNA"/>
</dbReference>
<protein>
    <submittedName>
        <fullName evidence="2">Uncharacterized protein</fullName>
    </submittedName>
</protein>
<evidence type="ECO:0000313" key="3">
    <source>
        <dbReference type="Proteomes" id="UP001140217"/>
    </source>
</evidence>
<dbReference type="Proteomes" id="UP001140217">
    <property type="component" value="Unassembled WGS sequence"/>
</dbReference>
<comment type="caution">
    <text evidence="2">The sequence shown here is derived from an EMBL/GenBank/DDBJ whole genome shotgun (WGS) entry which is preliminary data.</text>
</comment>
<gene>
    <name evidence="2" type="ORF">H4R18_005139</name>
</gene>
<sequence>MQSAIGIFALAACAVAVPAMPPVDPHNPLTNPATNRDLLLTNPSLAFGAASHFMTPEQQLTVQNQIITQKNLEALAAQLAARAGVPPPAGIQSAGPPTAAQLAHFQAQIQAHNQLREQAQLQAQQQAQFAAHNQALLQAQVQAQQAAAPRF</sequence>
<feature type="chain" id="PRO_5040869312" evidence="1">
    <location>
        <begin position="20"/>
        <end position="151"/>
    </location>
</feature>
<evidence type="ECO:0000256" key="1">
    <source>
        <dbReference type="SAM" id="SignalP"/>
    </source>
</evidence>
<keyword evidence="1" id="KW-0732">Signal</keyword>
<dbReference type="AlphaFoldDB" id="A0A9W8H2H0"/>
<reference evidence="2" key="1">
    <citation type="submission" date="2022-07" db="EMBL/GenBank/DDBJ databases">
        <title>Phylogenomic reconstructions and comparative analyses of Kickxellomycotina fungi.</title>
        <authorList>
            <person name="Reynolds N.K."/>
            <person name="Stajich J.E."/>
            <person name="Barry K."/>
            <person name="Grigoriev I.V."/>
            <person name="Crous P."/>
            <person name="Smith M.E."/>
        </authorList>
    </citation>
    <scope>NUCLEOTIDE SEQUENCE</scope>
    <source>
        <strain evidence="2">NBRC 105414</strain>
    </source>
</reference>
<name>A0A9W8H2H0_9FUNG</name>
<accession>A0A9W8H2H0</accession>
<dbReference type="OrthoDB" id="5591677at2759"/>
<evidence type="ECO:0000313" key="2">
    <source>
        <dbReference type="EMBL" id="KAJ2777473.1"/>
    </source>
</evidence>